<sequence length="206" mass="22917">MPLNRVTELLSVVYERLKMIGLKASLDNSCQSYKGFQLIPLCSGKHFIGSNIISINSWISIAIEILRLPVVLYVNAQFNLEDQYSECKYVRELVRTESGGVSPDQSSIEPLKDAPPSRDVRTADPWAESAISLEVIHDDFMDHEIYGGLGFGILDGFLNPTMFVDEQSEDTPALIERGLITQTFEDKEVPQSAEANDKARDSASES</sequence>
<evidence type="ECO:0000313" key="3">
    <source>
        <dbReference type="Proteomes" id="UP000249829"/>
    </source>
</evidence>
<reference evidence="2 3" key="1">
    <citation type="submission" date="2018-02" db="EMBL/GenBank/DDBJ databases">
        <title>The genomes of Aspergillus section Nigri reveals drivers in fungal speciation.</title>
        <authorList>
            <consortium name="DOE Joint Genome Institute"/>
            <person name="Vesth T.C."/>
            <person name="Nybo J."/>
            <person name="Theobald S."/>
            <person name="Brandl J."/>
            <person name="Frisvad J.C."/>
            <person name="Nielsen K.F."/>
            <person name="Lyhne E.K."/>
            <person name="Kogle M.E."/>
            <person name="Kuo A."/>
            <person name="Riley R."/>
            <person name="Clum A."/>
            <person name="Nolan M."/>
            <person name="Lipzen A."/>
            <person name="Salamov A."/>
            <person name="Henrissat B."/>
            <person name="Wiebenga A."/>
            <person name="De vries R.P."/>
            <person name="Grigoriev I.V."/>
            <person name="Mortensen U.H."/>
            <person name="Andersen M.R."/>
            <person name="Baker S.E."/>
        </authorList>
    </citation>
    <scope>NUCLEOTIDE SEQUENCE [LARGE SCALE GENOMIC DNA]</scope>
    <source>
        <strain evidence="2 3">CBS 115571</strain>
    </source>
</reference>
<evidence type="ECO:0000313" key="2">
    <source>
        <dbReference type="EMBL" id="PYI24683.1"/>
    </source>
</evidence>
<gene>
    <name evidence="2" type="ORF">BO99DRAFT_427712</name>
</gene>
<feature type="region of interest" description="Disordered" evidence="1">
    <location>
        <begin position="98"/>
        <end position="120"/>
    </location>
</feature>
<dbReference type="STRING" id="1450538.A0A2V5HSS6"/>
<dbReference type="Proteomes" id="UP000249829">
    <property type="component" value="Unassembled WGS sequence"/>
</dbReference>
<feature type="compositionally biased region" description="Basic and acidic residues" evidence="1">
    <location>
        <begin position="184"/>
        <end position="206"/>
    </location>
</feature>
<keyword evidence="3" id="KW-1185">Reference proteome</keyword>
<organism evidence="2 3">
    <name type="scientific">Aspergillus violaceofuscus (strain CBS 115571)</name>
    <dbReference type="NCBI Taxonomy" id="1450538"/>
    <lineage>
        <taxon>Eukaryota</taxon>
        <taxon>Fungi</taxon>
        <taxon>Dikarya</taxon>
        <taxon>Ascomycota</taxon>
        <taxon>Pezizomycotina</taxon>
        <taxon>Eurotiomycetes</taxon>
        <taxon>Eurotiomycetidae</taxon>
        <taxon>Eurotiales</taxon>
        <taxon>Aspergillaceae</taxon>
        <taxon>Aspergillus</taxon>
    </lineage>
</organism>
<feature type="compositionally biased region" description="Basic and acidic residues" evidence="1">
    <location>
        <begin position="110"/>
        <end position="120"/>
    </location>
</feature>
<accession>A0A2V5HSS6</accession>
<protein>
    <submittedName>
        <fullName evidence="2">Uncharacterized protein</fullName>
    </submittedName>
</protein>
<dbReference type="AlphaFoldDB" id="A0A2V5HSS6"/>
<feature type="region of interest" description="Disordered" evidence="1">
    <location>
        <begin position="182"/>
        <end position="206"/>
    </location>
</feature>
<proteinExistence type="predicted"/>
<dbReference type="EMBL" id="KZ825101">
    <property type="protein sequence ID" value="PYI24683.1"/>
    <property type="molecule type" value="Genomic_DNA"/>
</dbReference>
<evidence type="ECO:0000256" key="1">
    <source>
        <dbReference type="SAM" id="MobiDB-lite"/>
    </source>
</evidence>
<name>A0A2V5HSS6_ASPV1</name>